<gene>
    <name evidence="2" type="ORF">SEA_PICARD_4</name>
</gene>
<dbReference type="InterPro" id="IPR009319">
    <property type="entry name" value="Phage_A118_VSP1"/>
</dbReference>
<dbReference type="Proteomes" id="UP000226324">
    <property type="component" value="Segment"/>
</dbReference>
<evidence type="ECO:0000313" key="2">
    <source>
        <dbReference type="EMBL" id="APD18536.1"/>
    </source>
</evidence>
<name>A0A1J0MC01_9CAUD</name>
<evidence type="ECO:0000256" key="1">
    <source>
        <dbReference type="SAM" id="MobiDB-lite"/>
    </source>
</evidence>
<feature type="region of interest" description="Disordered" evidence="1">
    <location>
        <begin position="328"/>
        <end position="392"/>
    </location>
</feature>
<reference evidence="2 3" key="1">
    <citation type="submission" date="2016-11" db="EMBL/GenBank/DDBJ databases">
        <authorList>
            <person name="Adame A."/>
            <person name="Tommaney K.S."/>
            <person name="Leatherman A.T."/>
            <person name="Nguyen L.K."/>
            <person name="Nayek S."/>
            <person name="Bhuiyan S."/>
            <person name="Layton S.R."/>
            <person name="Donegan-Quick R."/>
            <person name="Schaff J."/>
            <person name="Hughes L.E."/>
            <person name="Garlena R.A."/>
            <person name="Russell D.A."/>
            <person name="Pope W.H."/>
            <person name="Jacobs-Sera D."/>
            <person name="Hendrix R.W."/>
            <person name="Hatfull G.F."/>
        </authorList>
    </citation>
    <scope>NUCLEOTIDE SEQUENCE [LARGE SCALE GENOMIC DNA]</scope>
</reference>
<accession>A0A1J0MC01</accession>
<feature type="compositionally biased region" description="Basic and acidic residues" evidence="1">
    <location>
        <begin position="348"/>
        <end position="381"/>
    </location>
</feature>
<dbReference type="EMBL" id="KY092480">
    <property type="protein sequence ID" value="APD18536.1"/>
    <property type="molecule type" value="Genomic_DNA"/>
</dbReference>
<proteinExistence type="predicted"/>
<evidence type="ECO:0000313" key="3">
    <source>
        <dbReference type="Proteomes" id="UP000226324"/>
    </source>
</evidence>
<keyword evidence="3" id="KW-1185">Reference proteome</keyword>
<protein>
    <submittedName>
        <fullName evidence="2">MuF-like minor capsid protein</fullName>
    </submittedName>
</protein>
<organism evidence="2 3">
    <name type="scientific">Streptomyces phage Picard</name>
    <dbReference type="NCBI Taxonomy" id="1920311"/>
    <lineage>
        <taxon>Viruses</taxon>
        <taxon>Duplodnaviria</taxon>
        <taxon>Heunggongvirae</taxon>
        <taxon>Uroviricota</taxon>
        <taxon>Caudoviricetes</taxon>
        <taxon>Picardvirus</taxon>
        <taxon>Picardvirus picard</taxon>
    </lineage>
</organism>
<sequence>MPIHPGMVEDLAATTRDLYAGAEDRLLGIVARQLAAGLDAPGWVEAKLAAIQQVRRASQAVVDELGRAVELDVFDAVAEAYNTGHRAAVAELGALSDDARALVDDRVPNAQAVDRLAQEAVDVVTATHRSILRAVVDTFRDVVASVAATPLLGIGTRRQATQDAMRAFADRGIRAFVDKAGRRWQLTSYAEMAVRTATARAATEAHMRTLADAGVELVVVSDAPRECPLCAPWEGRVLTISGPAGARTVEVEHAIEDGRMIPVRVAGSLDEARAAGLQHPNCRHSVSMYSPGLTRVEQASSDPDGYAAGQRQREIERGIRKWKRREAAAVTPEAKRAAGAKVRQWQGHMRDHLAAHPDLRRNRERERDGAGNLPEQRREATPEQVEAARVWSGDDAGVRAMSDDDLAAAMRSTLLDDRARRRIEVEADRRDLDRLLDRAAPGGTLARDLSEFGDAELGRVIGHVDDADALRIAAEIDRRERAAQLPGVRPDLVGLSDDDLAARVRYAIEHGTDDVDQLAAEAHRRDQLAQVFPGGRLLDDLSGLTEEQLAWAMPYATEAELLRIADEFDRRDGPDPAPLPAPASTGDPVADMLADRDAVAEVISALPDPLVWGALAGDGESTAPRDWAALTDEQIEALSDEEFAEFRDSEAATAYWQRLAEREEQAAEEAGEKAQPEQRITRAQAREMYWEWVQRQIMAAEEATNGYMFNKKYATKGLSYESLFTGPHRIGYARASDELREWWESNPRLTQAEFITKVTGQTQRWAARAVENRFDHERKR</sequence>
<dbReference type="Pfam" id="PF06152">
    <property type="entry name" value="Phage_min_cap2"/>
    <property type="match status" value="1"/>
</dbReference>
<dbReference type="GO" id="GO:0005198">
    <property type="term" value="F:structural molecule activity"/>
    <property type="evidence" value="ECO:0007669"/>
    <property type="project" value="InterPro"/>
</dbReference>